<organism evidence="1">
    <name type="scientific">freshwater metagenome</name>
    <dbReference type="NCBI Taxonomy" id="449393"/>
    <lineage>
        <taxon>unclassified sequences</taxon>
        <taxon>metagenomes</taxon>
        <taxon>ecological metagenomes</taxon>
    </lineage>
</organism>
<accession>A0A6J5YD61</accession>
<dbReference type="EMBL" id="CAFBNC010000112">
    <property type="protein sequence ID" value="CAB4949213.1"/>
    <property type="molecule type" value="Genomic_DNA"/>
</dbReference>
<reference evidence="1" key="1">
    <citation type="submission" date="2020-05" db="EMBL/GenBank/DDBJ databases">
        <authorList>
            <person name="Chiriac C."/>
            <person name="Salcher M."/>
            <person name="Ghai R."/>
            <person name="Kavagutti S V."/>
        </authorList>
    </citation>
    <scope>NUCLEOTIDE SEQUENCE</scope>
</reference>
<protein>
    <submittedName>
        <fullName evidence="1">Unannotated protein</fullName>
    </submittedName>
</protein>
<gene>
    <name evidence="1" type="ORF">UFOPK1392_01928</name>
    <name evidence="2" type="ORF">UFOPK3733_01766</name>
</gene>
<dbReference type="AlphaFoldDB" id="A0A6J5YD61"/>
<proteinExistence type="predicted"/>
<evidence type="ECO:0000313" key="2">
    <source>
        <dbReference type="EMBL" id="CAB4949213.1"/>
    </source>
</evidence>
<dbReference type="EMBL" id="CAEMXZ010000110">
    <property type="protein sequence ID" value="CAB4324164.1"/>
    <property type="molecule type" value="Genomic_DNA"/>
</dbReference>
<evidence type="ECO:0000313" key="1">
    <source>
        <dbReference type="EMBL" id="CAB4324164.1"/>
    </source>
</evidence>
<sequence length="268" mass="28793">MKSRIAWTSTSAADDAALEGLRDFVSALGSNDYRLIGGLALSLLIQAASDLLPAEVTRRSTADNDAALTEAVLAASGIDNSLRTLAYTRTAGNRWERRRSSGEVSAIDIVVPSLKGRRLLSRNVGNLVVDALPGVLCVLHNSPVPLEVCVTLRSGVEFDVPVKVSSPLGLVVSKAFACDGRSKDTDWTDMWRALEVANSVGFTAEAVEWEHPEAIDAAAILNRHLLDPNTVIVELLCPGLGEQARQIRTTRVRALTQRLVPDFRGTVA</sequence>
<name>A0A6J5YD61_9ZZZZ</name>